<accession>A0A173LI35</accession>
<evidence type="ECO:0000313" key="5">
    <source>
        <dbReference type="EMBL" id="ANI91935.1"/>
    </source>
</evidence>
<name>A0A173LI35_9ACTN</name>
<feature type="transmembrane region" description="Helical" evidence="3">
    <location>
        <begin position="245"/>
        <end position="266"/>
    </location>
</feature>
<dbReference type="EMBL" id="CP015961">
    <property type="protein sequence ID" value="ANI91935.1"/>
    <property type="molecule type" value="Genomic_DNA"/>
</dbReference>
<dbReference type="AlphaFoldDB" id="A0A173LI35"/>
<gene>
    <name evidence="5" type="ORF">BJL86_1145</name>
</gene>
<dbReference type="PROSITE" id="PS51186">
    <property type="entry name" value="GNAT"/>
    <property type="match status" value="1"/>
</dbReference>
<dbReference type="InterPro" id="IPR016181">
    <property type="entry name" value="Acyl_CoA_acyltransferase"/>
</dbReference>
<evidence type="ECO:0000313" key="6">
    <source>
        <dbReference type="Proteomes" id="UP000186104"/>
    </source>
</evidence>
<keyword evidence="3" id="KW-0812">Transmembrane</keyword>
<keyword evidence="2" id="KW-0012">Acyltransferase</keyword>
<dbReference type="Proteomes" id="UP000186104">
    <property type="component" value="Chromosome"/>
</dbReference>
<dbReference type="Pfam" id="PF00583">
    <property type="entry name" value="Acetyltransf_1"/>
    <property type="match status" value="1"/>
</dbReference>
<feature type="domain" description="N-acetyltransferase" evidence="4">
    <location>
        <begin position="11"/>
        <end position="159"/>
    </location>
</feature>
<feature type="transmembrane region" description="Helical" evidence="3">
    <location>
        <begin position="207"/>
        <end position="233"/>
    </location>
</feature>
<keyword evidence="3" id="KW-1133">Transmembrane helix</keyword>
<proteinExistence type="predicted"/>
<sequence>MSNVDAHVSQIRIRNESPTDVGAIDAVTREAFAGAEHSDGTEQDIVAALRDAGSLSVSLVAELGGEVVGHVAASPVRLDPVAEGKWFGIGPLSVRPDKQRQGIGAALMEAALEQLGERGAAGVVLLGDPEYYRRFGFVQAAPLRFPDGPAEYFQAKFLGTRGGDGPEFPASDVIYDDAFGAEDANTGTGQAAAWVQKTSRLSRWSPLSVGSVGAVASAGSVLSLGSILSLGSVGSLLSIGSSGSILSIGSTGSILSIGSAGSILSIGKAGAFRNRRSDCGDCGRER</sequence>
<reference evidence="5 6" key="1">
    <citation type="submission" date="2016-06" db="EMBL/GenBank/DDBJ databases">
        <title>Complete genome sequence of a saline-alkali tolerant type strain Dietzia timorensis ID05-A0528T.</title>
        <authorList>
            <person name="Wu X."/>
        </authorList>
    </citation>
    <scope>NUCLEOTIDE SEQUENCE [LARGE SCALE GENOMIC DNA]</scope>
    <source>
        <strain evidence="5 6">ID05-A0528</strain>
    </source>
</reference>
<keyword evidence="6" id="KW-1185">Reference proteome</keyword>
<dbReference type="KEGG" id="dtm:BJL86_1145"/>
<evidence type="ECO:0000256" key="1">
    <source>
        <dbReference type="ARBA" id="ARBA00022679"/>
    </source>
</evidence>
<keyword evidence="3" id="KW-0472">Membrane</keyword>
<dbReference type="RefSeq" id="WP_075844871.1">
    <property type="nucleotide sequence ID" value="NZ_CP015961.1"/>
</dbReference>
<dbReference type="InterPro" id="IPR000182">
    <property type="entry name" value="GNAT_dom"/>
</dbReference>
<evidence type="ECO:0000256" key="2">
    <source>
        <dbReference type="ARBA" id="ARBA00023315"/>
    </source>
</evidence>
<dbReference type="GO" id="GO:0016747">
    <property type="term" value="F:acyltransferase activity, transferring groups other than amino-acyl groups"/>
    <property type="evidence" value="ECO:0007669"/>
    <property type="project" value="InterPro"/>
</dbReference>
<dbReference type="InterPro" id="IPR050832">
    <property type="entry name" value="Bact_Acetyltransf"/>
</dbReference>
<dbReference type="SUPFAM" id="SSF55729">
    <property type="entry name" value="Acyl-CoA N-acyltransferases (Nat)"/>
    <property type="match status" value="1"/>
</dbReference>
<dbReference type="OrthoDB" id="9797178at2"/>
<organism evidence="5 6">
    <name type="scientific">Dietzia timorensis</name>
    <dbReference type="NCBI Taxonomy" id="499555"/>
    <lineage>
        <taxon>Bacteria</taxon>
        <taxon>Bacillati</taxon>
        <taxon>Actinomycetota</taxon>
        <taxon>Actinomycetes</taxon>
        <taxon>Mycobacteriales</taxon>
        <taxon>Dietziaceae</taxon>
        <taxon>Dietzia</taxon>
    </lineage>
</organism>
<dbReference type="PANTHER" id="PTHR43877">
    <property type="entry name" value="AMINOALKYLPHOSPHONATE N-ACETYLTRANSFERASE-RELATED-RELATED"/>
    <property type="match status" value="1"/>
</dbReference>
<evidence type="ECO:0000256" key="3">
    <source>
        <dbReference type="SAM" id="Phobius"/>
    </source>
</evidence>
<keyword evidence="1 5" id="KW-0808">Transferase</keyword>
<evidence type="ECO:0000259" key="4">
    <source>
        <dbReference type="PROSITE" id="PS51186"/>
    </source>
</evidence>
<dbReference type="CDD" id="cd04301">
    <property type="entry name" value="NAT_SF"/>
    <property type="match status" value="1"/>
</dbReference>
<protein>
    <submittedName>
        <fullName evidence="5">Putative N-acetyltransferase YhbS</fullName>
    </submittedName>
</protein>
<dbReference type="STRING" id="499555.BJL86_1145"/>
<dbReference type="PANTHER" id="PTHR43877:SF1">
    <property type="entry name" value="ACETYLTRANSFERASE"/>
    <property type="match status" value="1"/>
</dbReference>
<dbReference type="Gene3D" id="3.40.630.30">
    <property type="match status" value="1"/>
</dbReference>